<dbReference type="RefSeq" id="WP_167924770.1">
    <property type="nucleotide sequence ID" value="NZ_JAATVY010000004.1"/>
</dbReference>
<gene>
    <name evidence="1" type="ORF">HC031_09265</name>
</gene>
<organism evidence="1 2">
    <name type="scientific">Planosporangium thailandense</name>
    <dbReference type="NCBI Taxonomy" id="765197"/>
    <lineage>
        <taxon>Bacteria</taxon>
        <taxon>Bacillati</taxon>
        <taxon>Actinomycetota</taxon>
        <taxon>Actinomycetes</taxon>
        <taxon>Micromonosporales</taxon>
        <taxon>Micromonosporaceae</taxon>
        <taxon>Planosporangium</taxon>
    </lineage>
</organism>
<reference evidence="1 2" key="1">
    <citation type="submission" date="2020-03" db="EMBL/GenBank/DDBJ databases">
        <title>WGS of the type strain of Planosporangium spp.</title>
        <authorList>
            <person name="Thawai C."/>
        </authorList>
    </citation>
    <scope>NUCLEOTIDE SEQUENCE [LARGE SCALE GENOMIC DNA]</scope>
    <source>
        <strain evidence="1 2">TBRC 5610</strain>
    </source>
</reference>
<dbReference type="NCBIfam" id="TIGR04029">
    <property type="entry name" value="CMD_Avi_7170"/>
    <property type="match status" value="1"/>
</dbReference>
<accession>A0ABX0XXL5</accession>
<dbReference type="InterPro" id="IPR029032">
    <property type="entry name" value="AhpD-like"/>
</dbReference>
<dbReference type="EMBL" id="JAATVY010000004">
    <property type="protein sequence ID" value="NJC69904.1"/>
    <property type="molecule type" value="Genomic_DNA"/>
</dbReference>
<name>A0ABX0XXL5_9ACTN</name>
<dbReference type="SUPFAM" id="SSF69118">
    <property type="entry name" value="AhpD-like"/>
    <property type="match status" value="1"/>
</dbReference>
<protein>
    <submittedName>
        <fullName evidence="1">CMD domain protein</fullName>
    </submittedName>
</protein>
<keyword evidence="2" id="KW-1185">Reference proteome</keyword>
<dbReference type="Proteomes" id="UP000722989">
    <property type="component" value="Unassembled WGS sequence"/>
</dbReference>
<dbReference type="Gene3D" id="1.20.1290.10">
    <property type="entry name" value="AhpD-like"/>
    <property type="match status" value="1"/>
</dbReference>
<evidence type="ECO:0000313" key="1">
    <source>
        <dbReference type="EMBL" id="NJC69904.1"/>
    </source>
</evidence>
<dbReference type="InterPro" id="IPR023982">
    <property type="entry name" value="CHP04029_CMD-like"/>
</dbReference>
<evidence type="ECO:0000313" key="2">
    <source>
        <dbReference type="Proteomes" id="UP000722989"/>
    </source>
</evidence>
<proteinExistence type="predicted"/>
<comment type="caution">
    <text evidence="1">The sequence shown here is derived from an EMBL/GenBank/DDBJ whole genome shotgun (WGS) entry which is preliminary data.</text>
</comment>
<sequence>MSTSITDVIDHLAGIDPGSHLDRVRSQRPEARSNAQASFEALFAPRRPGGFSAAERLAVAAFVTGLHQDAATAAFYAARLAEQAPELAAPIANEIEAGRTTGPYGAYPAAGPLAAESVAGPVYRAAGPDALGARLAAALEHAHLLVFRPRESSPEALQALADADWSATDVVTLSQLVAFLSFQVRAVVGLRLLAAAPRKGA</sequence>